<sequence>MVVERLILRHRAATITRQTFSQTCRFSSSNSSSSSSSSSAPRQLAREAASERQSKISGRYQWWNVPAVVTPDVHPLEDGPDFTFCDGRPTPLSTRKQVERKMEQIELGKRIVQRLDELKEIEAVHRDSQRLNEKSASDYQRQLPKAKGKPLKL</sequence>
<dbReference type="GO" id="GO:0003735">
    <property type="term" value="F:structural constituent of ribosome"/>
    <property type="evidence" value="ECO:0007669"/>
    <property type="project" value="InterPro"/>
</dbReference>
<evidence type="ECO:0000256" key="6">
    <source>
        <dbReference type="ARBA" id="ARBA00023274"/>
    </source>
</evidence>
<feature type="region of interest" description="Disordered" evidence="9">
    <location>
        <begin position="25"/>
        <end position="55"/>
    </location>
</feature>
<feature type="region of interest" description="Disordered" evidence="9">
    <location>
        <begin position="127"/>
        <end position="153"/>
    </location>
</feature>
<feature type="compositionally biased region" description="Low complexity" evidence="9">
    <location>
        <begin position="27"/>
        <end position="39"/>
    </location>
</feature>
<dbReference type="InterPro" id="IPR034596">
    <property type="entry name" value="Ribosomal_mL52"/>
</dbReference>
<feature type="compositionally biased region" description="Basic residues" evidence="9">
    <location>
        <begin position="144"/>
        <end position="153"/>
    </location>
</feature>
<evidence type="ECO:0000256" key="8">
    <source>
        <dbReference type="ARBA" id="ARBA00035425"/>
    </source>
</evidence>
<comment type="similarity">
    <text evidence="2">Belongs to the mitochondrion-specific ribosomal protein mL52 family.</text>
</comment>
<dbReference type="GO" id="GO:0032543">
    <property type="term" value="P:mitochondrial translation"/>
    <property type="evidence" value="ECO:0007669"/>
    <property type="project" value="InterPro"/>
</dbReference>
<dbReference type="PANTHER" id="PTHR34090">
    <property type="entry name" value="39S RIBOSOMAL PROTEIN L52, MITOCHONDRIAL"/>
    <property type="match status" value="1"/>
</dbReference>
<dbReference type="Proteomes" id="UP000887566">
    <property type="component" value="Unplaced"/>
</dbReference>
<evidence type="ECO:0000256" key="4">
    <source>
        <dbReference type="ARBA" id="ARBA00022980"/>
    </source>
</evidence>
<keyword evidence="4" id="KW-0689">Ribosomal protein</keyword>
<evidence type="ECO:0000313" key="11">
    <source>
        <dbReference type="WBParaSite" id="PSAMB.scaffold1343size32731.g12454.t1"/>
    </source>
</evidence>
<evidence type="ECO:0000313" key="10">
    <source>
        <dbReference type="Proteomes" id="UP000887566"/>
    </source>
</evidence>
<feature type="compositionally biased region" description="Basic and acidic residues" evidence="9">
    <location>
        <begin position="127"/>
        <end position="136"/>
    </location>
</feature>
<keyword evidence="5" id="KW-0496">Mitochondrion</keyword>
<dbReference type="Pfam" id="PF18699">
    <property type="entry name" value="MRPL52"/>
    <property type="match status" value="1"/>
</dbReference>
<evidence type="ECO:0000256" key="1">
    <source>
        <dbReference type="ARBA" id="ARBA00004173"/>
    </source>
</evidence>
<name>A0A914UXK8_9BILA</name>
<feature type="compositionally biased region" description="Basic and acidic residues" evidence="9">
    <location>
        <begin position="44"/>
        <end position="54"/>
    </location>
</feature>
<proteinExistence type="inferred from homology"/>
<protein>
    <recommendedName>
        <fullName evidence="7">Large ribosomal subunit protein mL52</fullName>
    </recommendedName>
    <alternativeName>
        <fullName evidence="8">39S ribosomal protein L52, mitochondrial</fullName>
    </alternativeName>
</protein>
<comment type="subcellular location">
    <subcellularLocation>
        <location evidence="1">Mitochondrion</location>
    </subcellularLocation>
</comment>
<keyword evidence="6" id="KW-0687">Ribonucleoprotein</keyword>
<dbReference type="WBParaSite" id="PSAMB.scaffold1343size32731.g12454.t1">
    <property type="protein sequence ID" value="PSAMB.scaffold1343size32731.g12454.t1"/>
    <property type="gene ID" value="PSAMB.scaffold1343size32731.g12454"/>
</dbReference>
<evidence type="ECO:0000256" key="9">
    <source>
        <dbReference type="SAM" id="MobiDB-lite"/>
    </source>
</evidence>
<keyword evidence="10" id="KW-1185">Reference proteome</keyword>
<dbReference type="PANTHER" id="PTHR34090:SF1">
    <property type="entry name" value="LARGE RIBOSOMAL SUBUNIT PROTEIN ML52"/>
    <property type="match status" value="1"/>
</dbReference>
<dbReference type="GO" id="GO:0005762">
    <property type="term" value="C:mitochondrial large ribosomal subunit"/>
    <property type="evidence" value="ECO:0007669"/>
    <property type="project" value="InterPro"/>
</dbReference>
<organism evidence="10 11">
    <name type="scientific">Plectus sambesii</name>
    <dbReference type="NCBI Taxonomy" id="2011161"/>
    <lineage>
        <taxon>Eukaryota</taxon>
        <taxon>Metazoa</taxon>
        <taxon>Ecdysozoa</taxon>
        <taxon>Nematoda</taxon>
        <taxon>Chromadorea</taxon>
        <taxon>Plectida</taxon>
        <taxon>Plectina</taxon>
        <taxon>Plectoidea</taxon>
        <taxon>Plectidae</taxon>
        <taxon>Plectus</taxon>
    </lineage>
</organism>
<evidence type="ECO:0000256" key="7">
    <source>
        <dbReference type="ARBA" id="ARBA00035181"/>
    </source>
</evidence>
<evidence type="ECO:0000256" key="2">
    <source>
        <dbReference type="ARBA" id="ARBA00007232"/>
    </source>
</evidence>
<accession>A0A914UXK8</accession>
<evidence type="ECO:0000256" key="3">
    <source>
        <dbReference type="ARBA" id="ARBA00022946"/>
    </source>
</evidence>
<reference evidence="11" key="1">
    <citation type="submission" date="2022-11" db="UniProtKB">
        <authorList>
            <consortium name="WormBaseParasite"/>
        </authorList>
    </citation>
    <scope>IDENTIFICATION</scope>
</reference>
<keyword evidence="3" id="KW-0809">Transit peptide</keyword>
<dbReference type="AlphaFoldDB" id="A0A914UXK8"/>
<evidence type="ECO:0000256" key="5">
    <source>
        <dbReference type="ARBA" id="ARBA00023128"/>
    </source>
</evidence>